<name>A0A2M9WCM4_9GAMM</name>
<dbReference type="AlphaFoldDB" id="A0A2M9WCM4"/>
<feature type="domain" description="DNA utilization protein HofO C-terminal" evidence="3">
    <location>
        <begin position="92"/>
        <end position="162"/>
    </location>
</feature>
<sequence length="164" mass="19039">MSDALQRWLTLSLRWRLATLLAVALLLMMLAWMMLMRPQQRALDLLLRQQEERAQQVRQRQQQLAARPTISVLEQEIAHLQQPAAEIIGQSTLEALITARGNQLESWLPDTQPQQLQLRLGWGQFLPLFTELAMTHLAVPLRFELRAEQGELRAQLWLEDEDAE</sequence>
<keyword evidence="2" id="KW-0472">Membrane</keyword>
<organism evidence="4 5">
    <name type="scientific">Pantoea rodasii</name>
    <dbReference type="NCBI Taxonomy" id="1076549"/>
    <lineage>
        <taxon>Bacteria</taxon>
        <taxon>Pseudomonadati</taxon>
        <taxon>Pseudomonadota</taxon>
        <taxon>Gammaproteobacteria</taxon>
        <taxon>Enterobacterales</taxon>
        <taxon>Erwiniaceae</taxon>
        <taxon>Pantoea</taxon>
    </lineage>
</organism>
<keyword evidence="5" id="KW-1185">Reference proteome</keyword>
<keyword evidence="2" id="KW-0812">Transmembrane</keyword>
<comment type="caution">
    <text evidence="4">The sequence shown here is derived from an EMBL/GenBank/DDBJ whole genome shotgun (WGS) entry which is preliminary data.</text>
</comment>
<feature type="coiled-coil region" evidence="1">
    <location>
        <begin position="40"/>
        <end position="67"/>
    </location>
</feature>
<evidence type="ECO:0000313" key="5">
    <source>
        <dbReference type="Proteomes" id="UP000232062"/>
    </source>
</evidence>
<dbReference type="Pfam" id="PF25319">
    <property type="entry name" value="HofO"/>
    <property type="match status" value="1"/>
</dbReference>
<proteinExistence type="predicted"/>
<dbReference type="EMBL" id="PIQI01000017">
    <property type="protein sequence ID" value="PJZ05291.1"/>
    <property type="molecule type" value="Genomic_DNA"/>
</dbReference>
<evidence type="ECO:0000256" key="2">
    <source>
        <dbReference type="SAM" id="Phobius"/>
    </source>
</evidence>
<feature type="transmembrane region" description="Helical" evidence="2">
    <location>
        <begin position="15"/>
        <end position="35"/>
    </location>
</feature>
<keyword evidence="1" id="KW-0175">Coiled coil</keyword>
<evidence type="ECO:0000259" key="3">
    <source>
        <dbReference type="Pfam" id="PF25319"/>
    </source>
</evidence>
<protein>
    <recommendedName>
        <fullName evidence="3">DNA utilization protein HofO C-terminal domain-containing protein</fullName>
    </recommendedName>
</protein>
<evidence type="ECO:0000313" key="4">
    <source>
        <dbReference type="EMBL" id="PJZ05291.1"/>
    </source>
</evidence>
<evidence type="ECO:0000256" key="1">
    <source>
        <dbReference type="SAM" id="Coils"/>
    </source>
</evidence>
<accession>A0A2M9WCM4</accession>
<dbReference type="InterPro" id="IPR057522">
    <property type="entry name" value="HofO_C"/>
</dbReference>
<reference evidence="4 5" key="1">
    <citation type="submission" date="2017-11" db="EMBL/GenBank/DDBJ databases">
        <title>The genome sequence of Pantoea rodasii DSM 26611.</title>
        <authorList>
            <person name="Gao J."/>
            <person name="Mao X."/>
            <person name="Sun J."/>
        </authorList>
    </citation>
    <scope>NUCLEOTIDE SEQUENCE [LARGE SCALE GENOMIC DNA]</scope>
    <source>
        <strain evidence="4 5">DSM 26611</strain>
    </source>
</reference>
<dbReference type="Proteomes" id="UP000232062">
    <property type="component" value="Unassembled WGS sequence"/>
</dbReference>
<dbReference type="RefSeq" id="WP_100701798.1">
    <property type="nucleotide sequence ID" value="NZ_PIQI01000017.1"/>
</dbReference>
<keyword evidence="2" id="KW-1133">Transmembrane helix</keyword>
<dbReference type="OrthoDB" id="6546957at2"/>
<gene>
    <name evidence="4" type="ORF">PRCB_11400</name>
</gene>